<gene>
    <name evidence="2" type="primary">cobO</name>
    <name evidence="2" type="ORF">P9850_06670</name>
    <name evidence="1" type="ORF">PNH38_09195</name>
</gene>
<evidence type="ECO:0000313" key="2">
    <source>
        <dbReference type="EMBL" id="MED5051544.1"/>
    </source>
</evidence>
<dbReference type="Pfam" id="PF02572">
    <property type="entry name" value="CobA_CobO_BtuR"/>
    <property type="match status" value="1"/>
</dbReference>
<reference evidence="1 3" key="1">
    <citation type="submission" date="2023-01" db="EMBL/GenBank/DDBJ databases">
        <title>Genome-based reclassification of Anoxybacillus geothermalis as a later heterotypic synonym of Anoxybacillus rupiensis.</title>
        <authorList>
            <person name="Inan Bektas K."/>
            <person name="Canakci S."/>
            <person name="Belduz A.A."/>
            <person name="Guler H.H."/>
        </authorList>
    </citation>
    <scope>NUCLEOTIDE SEQUENCE [LARGE SCALE GENOMIC DNA]</scope>
    <source>
        <strain evidence="1 3">DSM 17127</strain>
    </source>
</reference>
<sequence length="179" mass="19866">MTQNKGRLIVYTGDGKGKTTAALGLALRAAGRGKKVAIIQFIKSPERTYGEHIMLKKLGIEIHAMGAGFTWTKTPQEHRRALAEAWRFAKEKIMSGSYDLMILDELNNALAIQRFPIDDILSLDEVVELMKMRPSHLHLVVTGRSAAKELIALADIVTNMQAVKHDYHEGISAVKGIEF</sequence>
<reference evidence="2 4" key="2">
    <citation type="submission" date="2023-03" db="EMBL/GenBank/DDBJ databases">
        <title>Bacillus Genome Sequencing.</title>
        <authorList>
            <person name="Dunlap C."/>
        </authorList>
    </citation>
    <scope>NUCLEOTIDE SEQUENCE [LARGE SCALE GENOMIC DNA]</scope>
    <source>
        <strain evidence="2 4">NRS-38</strain>
    </source>
</reference>
<dbReference type="RefSeq" id="WP_066149213.1">
    <property type="nucleotide sequence ID" value="NZ_JAGUQN010000019.1"/>
</dbReference>
<dbReference type="Proteomes" id="UP001213979">
    <property type="component" value="Unassembled WGS sequence"/>
</dbReference>
<keyword evidence="2" id="KW-0808">Transferase</keyword>
<dbReference type="PANTHER" id="PTHR46638">
    <property type="entry name" value="CORRINOID ADENOSYLTRANSFERASE"/>
    <property type="match status" value="1"/>
</dbReference>
<dbReference type="PIRSF" id="PIRSF015617">
    <property type="entry name" value="Adensltrnsf_CobA"/>
    <property type="match status" value="1"/>
</dbReference>
<dbReference type="AlphaFoldDB" id="A0ABD5IV46"/>
<dbReference type="Proteomes" id="UP001339962">
    <property type="component" value="Unassembled WGS sequence"/>
</dbReference>
<comment type="caution">
    <text evidence="2">The sequence shown here is derived from an EMBL/GenBank/DDBJ whole genome shotgun (WGS) entry which is preliminary data.</text>
</comment>
<dbReference type="NCBIfam" id="NF004637">
    <property type="entry name" value="PRK05986.1"/>
    <property type="match status" value="1"/>
</dbReference>
<keyword evidence="3" id="KW-1185">Reference proteome</keyword>
<dbReference type="InterPro" id="IPR027417">
    <property type="entry name" value="P-loop_NTPase"/>
</dbReference>
<name>A0ABD5IV46_9BACL</name>
<accession>A0ABD5IV46</accession>
<dbReference type="EC" id="2.5.1.17" evidence="2"/>
<dbReference type="PANTHER" id="PTHR46638:SF1">
    <property type="entry name" value="CORRINOID ADENOSYLTRANSFERASE"/>
    <property type="match status" value="1"/>
</dbReference>
<dbReference type="Gene3D" id="3.40.50.300">
    <property type="entry name" value="P-loop containing nucleotide triphosphate hydrolases"/>
    <property type="match status" value="1"/>
</dbReference>
<dbReference type="NCBIfam" id="TIGR00708">
    <property type="entry name" value="cobA"/>
    <property type="match status" value="1"/>
</dbReference>
<dbReference type="SUPFAM" id="SSF52540">
    <property type="entry name" value="P-loop containing nucleoside triphosphate hydrolases"/>
    <property type="match status" value="1"/>
</dbReference>
<evidence type="ECO:0000313" key="3">
    <source>
        <dbReference type="Proteomes" id="UP001213979"/>
    </source>
</evidence>
<protein>
    <submittedName>
        <fullName evidence="2">Cob(I)yrinic acid a,c-diamide adenosyltransferase</fullName>
        <ecNumber evidence="2">2.5.1.17</ecNumber>
    </submittedName>
</protein>
<evidence type="ECO:0000313" key="1">
    <source>
        <dbReference type="EMBL" id="MDE8564063.1"/>
    </source>
</evidence>
<organism evidence="2 4">
    <name type="scientific">Anoxybacteroides rupiense</name>
    <dbReference type="NCBI Taxonomy" id="311460"/>
    <lineage>
        <taxon>Bacteria</taxon>
        <taxon>Bacillati</taxon>
        <taxon>Bacillota</taxon>
        <taxon>Bacilli</taxon>
        <taxon>Bacillales</taxon>
        <taxon>Anoxybacillaceae</taxon>
        <taxon>Anoxybacteroides</taxon>
    </lineage>
</organism>
<evidence type="ECO:0000313" key="4">
    <source>
        <dbReference type="Proteomes" id="UP001339962"/>
    </source>
</evidence>
<dbReference type="GO" id="GO:0008817">
    <property type="term" value="F:corrinoid adenosyltransferase activity"/>
    <property type="evidence" value="ECO:0007669"/>
    <property type="project" value="UniProtKB-EC"/>
</dbReference>
<dbReference type="InterPro" id="IPR003724">
    <property type="entry name" value="CblAdoTrfase_CobA"/>
</dbReference>
<proteinExistence type="predicted"/>
<dbReference type="EMBL" id="JARTLI010000007">
    <property type="protein sequence ID" value="MED5051544.1"/>
    <property type="molecule type" value="Genomic_DNA"/>
</dbReference>
<dbReference type="EMBL" id="JAQOTG010000007">
    <property type="protein sequence ID" value="MDE8564063.1"/>
    <property type="molecule type" value="Genomic_DNA"/>
</dbReference>